<evidence type="ECO:0000313" key="3">
    <source>
        <dbReference type="Proteomes" id="UP001151760"/>
    </source>
</evidence>
<accession>A0ABQ5EIR7</accession>
<dbReference type="Proteomes" id="UP001151760">
    <property type="component" value="Unassembled WGS sequence"/>
</dbReference>
<name>A0ABQ5EIR7_9ASTR</name>
<evidence type="ECO:0000256" key="1">
    <source>
        <dbReference type="SAM" id="MobiDB-lite"/>
    </source>
</evidence>
<sequence>MKNEAWTPMHYAHFSAVREYDNHKLFSKENGLDIDDMESRTEFTEEARKNKKRKSYDYKGKGKEIEELDDDDDDDVSAVDDDYCNLV</sequence>
<feature type="compositionally biased region" description="Acidic residues" evidence="1">
    <location>
        <begin position="66"/>
        <end position="81"/>
    </location>
</feature>
<reference evidence="2" key="1">
    <citation type="journal article" date="2022" name="Int. J. Mol. Sci.">
        <title>Draft Genome of Tanacetum Coccineum: Genomic Comparison of Closely Related Tanacetum-Family Plants.</title>
        <authorList>
            <person name="Yamashiro T."/>
            <person name="Shiraishi A."/>
            <person name="Nakayama K."/>
            <person name="Satake H."/>
        </authorList>
    </citation>
    <scope>NUCLEOTIDE SEQUENCE</scope>
</reference>
<keyword evidence="3" id="KW-1185">Reference proteome</keyword>
<proteinExistence type="predicted"/>
<feature type="region of interest" description="Disordered" evidence="1">
    <location>
        <begin position="39"/>
        <end position="81"/>
    </location>
</feature>
<organism evidence="2 3">
    <name type="scientific">Tanacetum coccineum</name>
    <dbReference type="NCBI Taxonomy" id="301880"/>
    <lineage>
        <taxon>Eukaryota</taxon>
        <taxon>Viridiplantae</taxon>
        <taxon>Streptophyta</taxon>
        <taxon>Embryophyta</taxon>
        <taxon>Tracheophyta</taxon>
        <taxon>Spermatophyta</taxon>
        <taxon>Magnoliopsida</taxon>
        <taxon>eudicotyledons</taxon>
        <taxon>Gunneridae</taxon>
        <taxon>Pentapetalae</taxon>
        <taxon>asterids</taxon>
        <taxon>campanulids</taxon>
        <taxon>Asterales</taxon>
        <taxon>Asteraceae</taxon>
        <taxon>Asteroideae</taxon>
        <taxon>Anthemideae</taxon>
        <taxon>Anthemidinae</taxon>
        <taxon>Tanacetum</taxon>
    </lineage>
</organism>
<gene>
    <name evidence="2" type="ORF">Tco_0976973</name>
</gene>
<dbReference type="EMBL" id="BQNB010016354">
    <property type="protein sequence ID" value="GJT50816.1"/>
    <property type="molecule type" value="Genomic_DNA"/>
</dbReference>
<feature type="compositionally biased region" description="Basic and acidic residues" evidence="1">
    <location>
        <begin position="39"/>
        <end position="48"/>
    </location>
</feature>
<feature type="compositionally biased region" description="Basic and acidic residues" evidence="1">
    <location>
        <begin position="55"/>
        <end position="65"/>
    </location>
</feature>
<protein>
    <submittedName>
        <fullName evidence="2">Uncharacterized protein</fullName>
    </submittedName>
</protein>
<evidence type="ECO:0000313" key="2">
    <source>
        <dbReference type="EMBL" id="GJT50816.1"/>
    </source>
</evidence>
<reference evidence="2" key="2">
    <citation type="submission" date="2022-01" db="EMBL/GenBank/DDBJ databases">
        <authorList>
            <person name="Yamashiro T."/>
            <person name="Shiraishi A."/>
            <person name="Satake H."/>
            <person name="Nakayama K."/>
        </authorList>
    </citation>
    <scope>NUCLEOTIDE SEQUENCE</scope>
</reference>
<comment type="caution">
    <text evidence="2">The sequence shown here is derived from an EMBL/GenBank/DDBJ whole genome shotgun (WGS) entry which is preliminary data.</text>
</comment>